<organism evidence="2 3">
    <name type="scientific">Fictibacillus iocasae</name>
    <dbReference type="NCBI Taxonomy" id="2715437"/>
    <lineage>
        <taxon>Bacteria</taxon>
        <taxon>Bacillati</taxon>
        <taxon>Bacillota</taxon>
        <taxon>Bacilli</taxon>
        <taxon>Bacillales</taxon>
        <taxon>Fictibacillaceae</taxon>
        <taxon>Fictibacillus</taxon>
    </lineage>
</organism>
<dbReference type="EMBL" id="JBHTCP010000014">
    <property type="protein sequence ID" value="MFC7371803.1"/>
    <property type="molecule type" value="Genomic_DNA"/>
</dbReference>
<sequence>MKNKDRKKKSKRELLKEMLKKNLKNLTPGLNRKGPASSIRKASA</sequence>
<name>A0ABW2NRG4_9BACL</name>
<dbReference type="RefSeq" id="WP_379748741.1">
    <property type="nucleotide sequence ID" value="NZ_JBHTCP010000014.1"/>
</dbReference>
<proteinExistence type="predicted"/>
<keyword evidence="3" id="KW-1185">Reference proteome</keyword>
<gene>
    <name evidence="2" type="ORF">ACFQPF_08945</name>
</gene>
<feature type="region of interest" description="Disordered" evidence="1">
    <location>
        <begin position="21"/>
        <end position="44"/>
    </location>
</feature>
<evidence type="ECO:0000256" key="1">
    <source>
        <dbReference type="SAM" id="MobiDB-lite"/>
    </source>
</evidence>
<dbReference type="Proteomes" id="UP001596549">
    <property type="component" value="Unassembled WGS sequence"/>
</dbReference>
<evidence type="ECO:0000313" key="3">
    <source>
        <dbReference type="Proteomes" id="UP001596549"/>
    </source>
</evidence>
<protein>
    <submittedName>
        <fullName evidence="2">Uncharacterized protein</fullName>
    </submittedName>
</protein>
<comment type="caution">
    <text evidence="2">The sequence shown here is derived from an EMBL/GenBank/DDBJ whole genome shotgun (WGS) entry which is preliminary data.</text>
</comment>
<accession>A0ABW2NRG4</accession>
<reference evidence="3" key="1">
    <citation type="journal article" date="2019" name="Int. J. Syst. Evol. Microbiol.">
        <title>The Global Catalogue of Microorganisms (GCM) 10K type strain sequencing project: providing services to taxonomists for standard genome sequencing and annotation.</title>
        <authorList>
            <consortium name="The Broad Institute Genomics Platform"/>
            <consortium name="The Broad Institute Genome Sequencing Center for Infectious Disease"/>
            <person name="Wu L."/>
            <person name="Ma J."/>
        </authorList>
    </citation>
    <scope>NUCLEOTIDE SEQUENCE [LARGE SCALE GENOMIC DNA]</scope>
    <source>
        <strain evidence="3">NBRC 106396</strain>
    </source>
</reference>
<evidence type="ECO:0000313" key="2">
    <source>
        <dbReference type="EMBL" id="MFC7371803.1"/>
    </source>
</evidence>